<keyword evidence="1" id="KW-0238">DNA-binding</keyword>
<evidence type="ECO:0000313" key="4">
    <source>
        <dbReference type="Proteomes" id="UP000247476"/>
    </source>
</evidence>
<dbReference type="RefSeq" id="WP_110841702.1">
    <property type="nucleotide sequence ID" value="NZ_QJVJ01000008.1"/>
</dbReference>
<dbReference type="InterPro" id="IPR003313">
    <property type="entry name" value="AraC-bd"/>
</dbReference>
<dbReference type="Pfam" id="PF02311">
    <property type="entry name" value="AraC_binding"/>
    <property type="match status" value="1"/>
</dbReference>
<evidence type="ECO:0000259" key="2">
    <source>
        <dbReference type="Pfam" id="PF02311"/>
    </source>
</evidence>
<evidence type="ECO:0000313" key="3">
    <source>
        <dbReference type="EMBL" id="PYI53153.1"/>
    </source>
</evidence>
<protein>
    <recommendedName>
        <fullName evidence="2">AraC-type arabinose-binding/dimerisation domain-containing protein</fullName>
    </recommendedName>
</protein>
<comment type="caution">
    <text evidence="3">The sequence shown here is derived from an EMBL/GenBank/DDBJ whole genome shotgun (WGS) entry which is preliminary data.</text>
</comment>
<dbReference type="Proteomes" id="UP000247476">
    <property type="component" value="Unassembled WGS sequence"/>
</dbReference>
<dbReference type="GO" id="GO:0003677">
    <property type="term" value="F:DNA binding"/>
    <property type="evidence" value="ECO:0007669"/>
    <property type="project" value="UniProtKB-KW"/>
</dbReference>
<evidence type="ECO:0000256" key="1">
    <source>
        <dbReference type="ARBA" id="ARBA00023125"/>
    </source>
</evidence>
<reference evidence="3 4" key="1">
    <citation type="submission" date="2018-05" db="EMBL/GenBank/DDBJ databases">
        <title>Paenibacillus flagellatus sp. nov., isolated from selenium mineral soil.</title>
        <authorList>
            <person name="Dai X."/>
        </authorList>
    </citation>
    <scope>NUCLEOTIDE SEQUENCE [LARGE SCALE GENOMIC DNA]</scope>
    <source>
        <strain evidence="3 4">DXL2</strain>
    </source>
</reference>
<dbReference type="AlphaFoldDB" id="A0A2V5K5W3"/>
<dbReference type="SUPFAM" id="SSF51215">
    <property type="entry name" value="Regulatory protein AraC"/>
    <property type="match status" value="1"/>
</dbReference>
<accession>A0A2V5K5W3</accession>
<sequence>MANVKERYAPAWTDDSKRLVSAPSPFAKQSLFYVQEIGHFRTLPAYFTERERLDSYLIVFTLDGQGSLTYRGDAYSVSAGQWFWIDCMDYHHYRTHADRLWELLWVHFNGPSAKGYYDCFAEEGR</sequence>
<organism evidence="3 4">
    <name type="scientific">Paenibacillus flagellatus</name>
    <dbReference type="NCBI Taxonomy" id="2211139"/>
    <lineage>
        <taxon>Bacteria</taxon>
        <taxon>Bacillati</taxon>
        <taxon>Bacillota</taxon>
        <taxon>Bacilli</taxon>
        <taxon>Bacillales</taxon>
        <taxon>Paenibacillaceae</taxon>
        <taxon>Paenibacillus</taxon>
    </lineage>
</organism>
<dbReference type="GO" id="GO:0006355">
    <property type="term" value="P:regulation of DNA-templated transcription"/>
    <property type="evidence" value="ECO:0007669"/>
    <property type="project" value="InterPro"/>
</dbReference>
<dbReference type="InterPro" id="IPR037923">
    <property type="entry name" value="HTH-like"/>
</dbReference>
<name>A0A2V5K5W3_9BACL</name>
<dbReference type="Gene3D" id="2.60.120.280">
    <property type="entry name" value="Regulatory protein AraC"/>
    <property type="match status" value="1"/>
</dbReference>
<feature type="domain" description="AraC-type arabinose-binding/dimerisation" evidence="2">
    <location>
        <begin position="35"/>
        <end position="116"/>
    </location>
</feature>
<keyword evidence="4" id="KW-1185">Reference proteome</keyword>
<dbReference type="EMBL" id="QJVJ01000008">
    <property type="protein sequence ID" value="PYI53153.1"/>
    <property type="molecule type" value="Genomic_DNA"/>
</dbReference>
<dbReference type="OrthoDB" id="9813413at2"/>
<proteinExistence type="predicted"/>
<gene>
    <name evidence="3" type="ORF">DLM86_19390</name>
</gene>